<protein>
    <submittedName>
        <fullName evidence="1">Uncharacterized protein</fullName>
    </submittedName>
</protein>
<dbReference type="Proteomes" id="UP000182624">
    <property type="component" value="Unassembled WGS sequence"/>
</dbReference>
<dbReference type="AlphaFoldDB" id="A0A1I5YW27"/>
<dbReference type="OrthoDB" id="9780929at2"/>
<keyword evidence="2" id="KW-1185">Reference proteome</keyword>
<proteinExistence type="predicted"/>
<name>A0A1I5YW27_9FIRM</name>
<evidence type="ECO:0000313" key="2">
    <source>
        <dbReference type="Proteomes" id="UP000182624"/>
    </source>
</evidence>
<accession>A0A1I5YW27</accession>
<dbReference type="EMBL" id="FOXO01000058">
    <property type="protein sequence ID" value="SFQ48027.1"/>
    <property type="molecule type" value="Genomic_DNA"/>
</dbReference>
<reference evidence="2" key="1">
    <citation type="submission" date="2016-10" db="EMBL/GenBank/DDBJ databases">
        <authorList>
            <person name="Varghese N."/>
            <person name="Submissions S."/>
        </authorList>
    </citation>
    <scope>NUCLEOTIDE SEQUENCE [LARGE SCALE GENOMIC DNA]</scope>
    <source>
        <strain evidence="2">P18</strain>
    </source>
</reference>
<evidence type="ECO:0000313" key="1">
    <source>
        <dbReference type="EMBL" id="SFQ48027.1"/>
    </source>
</evidence>
<sequence length="70" mass="8186">MKPLLQKNNPAAQPEHDIPAMLKEIISSRFYESDYNNITKKLLYEDVSYEEAISKGIAQIAYMDIFKYKK</sequence>
<organism evidence="1 2">
    <name type="scientific">Butyrivibrio proteoclasticus</name>
    <dbReference type="NCBI Taxonomy" id="43305"/>
    <lineage>
        <taxon>Bacteria</taxon>
        <taxon>Bacillati</taxon>
        <taxon>Bacillota</taxon>
        <taxon>Clostridia</taxon>
        <taxon>Lachnospirales</taxon>
        <taxon>Lachnospiraceae</taxon>
        <taxon>Butyrivibrio</taxon>
    </lineage>
</organism>
<gene>
    <name evidence="1" type="ORF">SAMN04487928_15811</name>
</gene>